<protein>
    <submittedName>
        <fullName evidence="1">Uncharacterized protein</fullName>
    </submittedName>
</protein>
<dbReference type="EMBL" id="MUGS01000018">
    <property type="protein sequence ID" value="OXG06078.1"/>
    <property type="molecule type" value="Genomic_DNA"/>
</dbReference>
<dbReference type="Proteomes" id="UP000214684">
    <property type="component" value="Unassembled WGS sequence"/>
</dbReference>
<name>A0A227PA04_9FLAO</name>
<proteinExistence type="predicted"/>
<reference evidence="1 2" key="1">
    <citation type="submission" date="2016-11" db="EMBL/GenBank/DDBJ databases">
        <title>Whole genomes of Flavobacteriaceae.</title>
        <authorList>
            <person name="Stine C."/>
            <person name="Li C."/>
            <person name="Tadesse D."/>
        </authorList>
    </citation>
    <scope>NUCLEOTIDE SEQUENCE [LARGE SCALE GENOMIC DNA]</scope>
    <source>
        <strain evidence="1 2">DSM 24704</strain>
    </source>
</reference>
<evidence type="ECO:0000313" key="2">
    <source>
        <dbReference type="Proteomes" id="UP000214684"/>
    </source>
</evidence>
<sequence>MNIKIIKSDIVINRPVSEVFTLVFKMDHIVFFKNMPSVPIYTYNPGISENARPGSDHFIYFIKGDTARHTLASYVPGTSFSAVIDQLNLMNYPGLFEIEYQYNFCKNLDKVDTTQISCEYQFKFRSSLTALLFTLNALKCAHKYTAKHMVQIGKAFC</sequence>
<keyword evidence="2" id="KW-1185">Reference proteome</keyword>
<dbReference type="OrthoDB" id="1377411at2"/>
<evidence type="ECO:0000313" key="1">
    <source>
        <dbReference type="EMBL" id="OXG06078.1"/>
    </source>
</evidence>
<accession>A0A227PA04</accession>
<organism evidence="1 2">
    <name type="scientific">Flavobacterium araucananum</name>
    <dbReference type="NCBI Taxonomy" id="946678"/>
    <lineage>
        <taxon>Bacteria</taxon>
        <taxon>Pseudomonadati</taxon>
        <taxon>Bacteroidota</taxon>
        <taxon>Flavobacteriia</taxon>
        <taxon>Flavobacteriales</taxon>
        <taxon>Flavobacteriaceae</taxon>
        <taxon>Flavobacterium</taxon>
    </lineage>
</organism>
<dbReference type="RefSeq" id="WP_089479737.1">
    <property type="nucleotide sequence ID" value="NZ_MUGS01000018.1"/>
</dbReference>
<comment type="caution">
    <text evidence="1">The sequence shown here is derived from an EMBL/GenBank/DDBJ whole genome shotgun (WGS) entry which is preliminary data.</text>
</comment>
<gene>
    <name evidence="1" type="ORF">B0A64_11855</name>
</gene>
<dbReference type="AlphaFoldDB" id="A0A227PA04"/>